<name>A0A364JVF8_9HYPH</name>
<sequence length="63" mass="6960">MIDAFSNPYFGFIGILTSAVGSVIVLSLLVMWATEQVINLFGLKKALIIAYRQHLISKKGHQP</sequence>
<evidence type="ECO:0000313" key="2">
    <source>
        <dbReference type="EMBL" id="RAK29105.1"/>
    </source>
</evidence>
<keyword evidence="1" id="KW-0472">Membrane</keyword>
<dbReference type="Proteomes" id="UP000249453">
    <property type="component" value="Unassembled WGS sequence"/>
</dbReference>
<gene>
    <name evidence="2" type="ORF">C7374_105156</name>
</gene>
<protein>
    <submittedName>
        <fullName evidence="2">Uncharacterized protein</fullName>
    </submittedName>
</protein>
<proteinExistence type="predicted"/>
<evidence type="ECO:0000313" key="3">
    <source>
        <dbReference type="Proteomes" id="UP000249453"/>
    </source>
</evidence>
<feature type="transmembrane region" description="Helical" evidence="1">
    <location>
        <begin position="12"/>
        <end position="34"/>
    </location>
</feature>
<keyword evidence="1" id="KW-1133">Transmembrane helix</keyword>
<reference evidence="2 3" key="1">
    <citation type="submission" date="2018-06" db="EMBL/GenBank/DDBJ databases">
        <title>Genomic Encyclopedia of Type Strains, Phase IV (KMG-IV): sequencing the most valuable type-strain genomes for metagenomic binning, comparative biology and taxonomic classification.</title>
        <authorList>
            <person name="Goeker M."/>
        </authorList>
    </citation>
    <scope>NUCLEOTIDE SEQUENCE [LARGE SCALE GENOMIC DNA]</scope>
    <source>
        <strain evidence="2 3">DSM 26720</strain>
    </source>
</reference>
<dbReference type="EMBL" id="QLMK01000005">
    <property type="protein sequence ID" value="RAK29105.1"/>
    <property type="molecule type" value="Genomic_DNA"/>
</dbReference>
<evidence type="ECO:0000256" key="1">
    <source>
        <dbReference type="SAM" id="Phobius"/>
    </source>
</evidence>
<comment type="caution">
    <text evidence="2">The sequence shown here is derived from an EMBL/GenBank/DDBJ whole genome shotgun (WGS) entry which is preliminary data.</text>
</comment>
<dbReference type="AlphaFoldDB" id="A0A364JVF8"/>
<keyword evidence="1" id="KW-0812">Transmembrane</keyword>
<keyword evidence="3" id="KW-1185">Reference proteome</keyword>
<organism evidence="2 3">
    <name type="scientific">Falsochrobactrum ovis</name>
    <dbReference type="NCBI Taxonomy" id="1293442"/>
    <lineage>
        <taxon>Bacteria</taxon>
        <taxon>Pseudomonadati</taxon>
        <taxon>Pseudomonadota</taxon>
        <taxon>Alphaproteobacteria</taxon>
        <taxon>Hyphomicrobiales</taxon>
        <taxon>Brucellaceae</taxon>
        <taxon>Falsochrobactrum</taxon>
    </lineage>
</organism>
<accession>A0A364JVF8</accession>